<dbReference type="Pfam" id="PF01124">
    <property type="entry name" value="MAPEG"/>
    <property type="match status" value="1"/>
</dbReference>
<evidence type="ECO:0000256" key="2">
    <source>
        <dbReference type="ARBA" id="ARBA00022692"/>
    </source>
</evidence>
<organism evidence="6 7">
    <name type="scientific">Meridianimarinicoccus aquatilis</name>
    <dbReference type="NCBI Taxonomy" id="2552766"/>
    <lineage>
        <taxon>Bacteria</taxon>
        <taxon>Pseudomonadati</taxon>
        <taxon>Pseudomonadota</taxon>
        <taxon>Alphaproteobacteria</taxon>
        <taxon>Rhodobacterales</taxon>
        <taxon>Paracoccaceae</taxon>
        <taxon>Meridianimarinicoccus</taxon>
    </lineage>
</organism>
<evidence type="ECO:0000256" key="5">
    <source>
        <dbReference type="SAM" id="Phobius"/>
    </source>
</evidence>
<evidence type="ECO:0000256" key="4">
    <source>
        <dbReference type="ARBA" id="ARBA00023136"/>
    </source>
</evidence>
<keyword evidence="2 5" id="KW-0812">Transmembrane</keyword>
<dbReference type="EMBL" id="SMZO01000001">
    <property type="protein sequence ID" value="TDL91482.1"/>
    <property type="molecule type" value="Genomic_DNA"/>
</dbReference>
<dbReference type="InterPro" id="IPR023352">
    <property type="entry name" value="MAPEG-like_dom_sf"/>
</dbReference>
<keyword evidence="4 5" id="KW-0472">Membrane</keyword>
<comment type="caution">
    <text evidence="6">The sequence shown here is derived from an EMBL/GenBank/DDBJ whole genome shotgun (WGS) entry which is preliminary data.</text>
</comment>
<dbReference type="InterPro" id="IPR001129">
    <property type="entry name" value="Membr-assoc_MAPEG"/>
</dbReference>
<dbReference type="Gene3D" id="1.20.120.550">
    <property type="entry name" value="Membrane associated eicosanoid/glutathione metabolism-like domain"/>
    <property type="match status" value="1"/>
</dbReference>
<sequence>MTPELTALALSGLLLLVQLCWMAVRANLELGSEYFLTPRDTPLPKAPSTGTQRLKRAYENHLEALLPFAIAVFVVTLAGAGTGLTAACAWLYLAARVLYVPAYLYGWVPWRSVFFGLALLATGLMLVAALLGNSPNG</sequence>
<accession>A0A4R6B5W8</accession>
<evidence type="ECO:0000313" key="7">
    <source>
        <dbReference type="Proteomes" id="UP000294562"/>
    </source>
</evidence>
<protein>
    <submittedName>
        <fullName evidence="6">MAPEG family protein</fullName>
    </submittedName>
</protein>
<comment type="subcellular location">
    <subcellularLocation>
        <location evidence="1">Membrane</location>
    </subcellularLocation>
</comment>
<dbReference type="SUPFAM" id="SSF161084">
    <property type="entry name" value="MAPEG domain-like"/>
    <property type="match status" value="1"/>
</dbReference>
<dbReference type="RefSeq" id="WP_133340986.1">
    <property type="nucleotide sequence ID" value="NZ_SMZO01000001.1"/>
</dbReference>
<proteinExistence type="predicted"/>
<name>A0A4R6B5W8_9RHOB</name>
<feature type="transmembrane region" description="Helical" evidence="5">
    <location>
        <begin position="64"/>
        <end position="93"/>
    </location>
</feature>
<dbReference type="Proteomes" id="UP000294562">
    <property type="component" value="Unassembled WGS sequence"/>
</dbReference>
<dbReference type="GO" id="GO:0016020">
    <property type="term" value="C:membrane"/>
    <property type="evidence" value="ECO:0007669"/>
    <property type="project" value="UniProtKB-SubCell"/>
</dbReference>
<reference evidence="6 7" key="1">
    <citation type="submission" date="2019-03" db="EMBL/GenBank/DDBJ databases">
        <title>Rhodobacteraceae bacterium SM1902, a new member of the family Rhodobacteraceae isolated from Yantai.</title>
        <authorList>
            <person name="Sun Y."/>
        </authorList>
    </citation>
    <scope>NUCLEOTIDE SEQUENCE [LARGE SCALE GENOMIC DNA]</scope>
    <source>
        <strain evidence="6 7">SM1902</strain>
    </source>
</reference>
<evidence type="ECO:0000313" key="6">
    <source>
        <dbReference type="EMBL" id="TDL91482.1"/>
    </source>
</evidence>
<feature type="transmembrane region" description="Helical" evidence="5">
    <location>
        <begin position="113"/>
        <end position="132"/>
    </location>
</feature>
<dbReference type="OrthoDB" id="7743618at2"/>
<evidence type="ECO:0000256" key="1">
    <source>
        <dbReference type="ARBA" id="ARBA00004370"/>
    </source>
</evidence>
<evidence type="ECO:0000256" key="3">
    <source>
        <dbReference type="ARBA" id="ARBA00022989"/>
    </source>
</evidence>
<keyword evidence="3 5" id="KW-1133">Transmembrane helix</keyword>
<gene>
    <name evidence="6" type="ORF">E2L05_00825</name>
</gene>
<keyword evidence="7" id="KW-1185">Reference proteome</keyword>
<dbReference type="PANTHER" id="PTHR35371:SF1">
    <property type="entry name" value="BLR7753 PROTEIN"/>
    <property type="match status" value="1"/>
</dbReference>
<dbReference type="AlphaFoldDB" id="A0A4R6B5W8"/>
<dbReference type="PANTHER" id="PTHR35371">
    <property type="entry name" value="INNER MEMBRANE PROTEIN"/>
    <property type="match status" value="1"/>
</dbReference>